<dbReference type="SUPFAM" id="SSF53335">
    <property type="entry name" value="S-adenosyl-L-methionine-dependent methyltransferases"/>
    <property type="match status" value="1"/>
</dbReference>
<dbReference type="OrthoDB" id="61390at2759"/>
<dbReference type="EMBL" id="JAGPNK010000033">
    <property type="protein sequence ID" value="KAH7303497.1"/>
    <property type="molecule type" value="Genomic_DNA"/>
</dbReference>
<dbReference type="Proteomes" id="UP000813444">
    <property type="component" value="Unassembled WGS sequence"/>
</dbReference>
<evidence type="ECO:0000313" key="3">
    <source>
        <dbReference type="Proteomes" id="UP000813444"/>
    </source>
</evidence>
<accession>A0A8K0WJ24</accession>
<organism evidence="2 3">
    <name type="scientific">Stachybotrys elegans</name>
    <dbReference type="NCBI Taxonomy" id="80388"/>
    <lineage>
        <taxon>Eukaryota</taxon>
        <taxon>Fungi</taxon>
        <taxon>Dikarya</taxon>
        <taxon>Ascomycota</taxon>
        <taxon>Pezizomycotina</taxon>
        <taxon>Sordariomycetes</taxon>
        <taxon>Hypocreomycetidae</taxon>
        <taxon>Hypocreales</taxon>
        <taxon>Stachybotryaceae</taxon>
        <taxon>Stachybotrys</taxon>
    </lineage>
</organism>
<sequence length="336" mass="37812">MPSSQDFGLGFLAGFLAAVLVGFITSALLSTRQDEYGLGHWKLNIKTPLRSMWMNVGYWRNEQGEPIEDFPEASAALLREVINTAGFAKGDGGKTAILDLGFGCGDQTWDLVQLMHAEKSGFQYVGLSLDQYQVRAAQRRIHRDVTAHTAMGQETLSAVHLFCADAARPETWNRQISESVESLSDQAFSERWLLALDCIYHFKPSRKPVFQLATSKLHANLMLFDLILNDQASAKDIFFARLVSIIMRCPVKTFMTEPEYRQQLEECGFEPESIVMREITDHVFSGLAGFIQRQDAALAEYSISLGGFKLAQRLFEWFDRSRVVKAVIVVARAKQK</sequence>
<feature type="transmembrane region" description="Helical" evidence="1">
    <location>
        <begin position="7"/>
        <end position="29"/>
    </location>
</feature>
<keyword evidence="1" id="KW-0812">Transmembrane</keyword>
<name>A0A8K0WJ24_9HYPO</name>
<dbReference type="InterPro" id="IPR029063">
    <property type="entry name" value="SAM-dependent_MTases_sf"/>
</dbReference>
<keyword evidence="1" id="KW-0472">Membrane</keyword>
<evidence type="ECO:0000256" key="1">
    <source>
        <dbReference type="SAM" id="Phobius"/>
    </source>
</evidence>
<keyword evidence="1" id="KW-1133">Transmembrane helix</keyword>
<keyword evidence="3" id="KW-1185">Reference proteome</keyword>
<dbReference type="AlphaFoldDB" id="A0A8K0WJ24"/>
<gene>
    <name evidence="2" type="ORF">B0I35DRAFT_364932</name>
</gene>
<dbReference type="Gene3D" id="3.40.50.150">
    <property type="entry name" value="Vaccinia Virus protein VP39"/>
    <property type="match status" value="1"/>
</dbReference>
<evidence type="ECO:0000313" key="2">
    <source>
        <dbReference type="EMBL" id="KAH7303497.1"/>
    </source>
</evidence>
<reference evidence="2" key="1">
    <citation type="journal article" date="2021" name="Nat. Commun.">
        <title>Genetic determinants of endophytism in the Arabidopsis root mycobiome.</title>
        <authorList>
            <person name="Mesny F."/>
            <person name="Miyauchi S."/>
            <person name="Thiergart T."/>
            <person name="Pickel B."/>
            <person name="Atanasova L."/>
            <person name="Karlsson M."/>
            <person name="Huettel B."/>
            <person name="Barry K.W."/>
            <person name="Haridas S."/>
            <person name="Chen C."/>
            <person name="Bauer D."/>
            <person name="Andreopoulos W."/>
            <person name="Pangilinan J."/>
            <person name="LaButti K."/>
            <person name="Riley R."/>
            <person name="Lipzen A."/>
            <person name="Clum A."/>
            <person name="Drula E."/>
            <person name="Henrissat B."/>
            <person name="Kohler A."/>
            <person name="Grigoriev I.V."/>
            <person name="Martin F.M."/>
            <person name="Hacquard S."/>
        </authorList>
    </citation>
    <scope>NUCLEOTIDE SEQUENCE</scope>
    <source>
        <strain evidence="2">MPI-CAGE-CH-0235</strain>
    </source>
</reference>
<comment type="caution">
    <text evidence="2">The sequence shown here is derived from an EMBL/GenBank/DDBJ whole genome shotgun (WGS) entry which is preliminary data.</text>
</comment>
<protein>
    <recommendedName>
        <fullName evidence="4">Methyltransferase domain-containing protein</fullName>
    </recommendedName>
</protein>
<evidence type="ECO:0008006" key="4">
    <source>
        <dbReference type="Google" id="ProtNLM"/>
    </source>
</evidence>
<proteinExistence type="predicted"/>